<reference evidence="1" key="1">
    <citation type="journal article" date="2020" name="Nature">
        <title>Giant virus diversity and host interactions through global metagenomics.</title>
        <authorList>
            <person name="Schulz F."/>
            <person name="Roux S."/>
            <person name="Paez-Espino D."/>
            <person name="Jungbluth S."/>
            <person name="Walsh D.A."/>
            <person name="Denef V.J."/>
            <person name="McMahon K.D."/>
            <person name="Konstantinidis K.T."/>
            <person name="Eloe-Fadrosh E.A."/>
            <person name="Kyrpides N.C."/>
            <person name="Woyke T."/>
        </authorList>
    </citation>
    <scope>NUCLEOTIDE SEQUENCE</scope>
    <source>
        <strain evidence="1">GVMAG-M-3300021185-45</strain>
    </source>
</reference>
<evidence type="ECO:0000313" key="1">
    <source>
        <dbReference type="EMBL" id="QHT04457.1"/>
    </source>
</evidence>
<organism evidence="1">
    <name type="scientific">viral metagenome</name>
    <dbReference type="NCBI Taxonomy" id="1070528"/>
    <lineage>
        <taxon>unclassified sequences</taxon>
        <taxon>metagenomes</taxon>
        <taxon>organismal metagenomes</taxon>
    </lineage>
</organism>
<dbReference type="AlphaFoldDB" id="A0A6C0CJT2"/>
<protein>
    <submittedName>
        <fullName evidence="1">Uncharacterized protein</fullName>
    </submittedName>
</protein>
<name>A0A6C0CJT2_9ZZZZ</name>
<proteinExistence type="predicted"/>
<accession>A0A6C0CJT2</accession>
<dbReference type="EMBL" id="MN739429">
    <property type="protein sequence ID" value="QHT04457.1"/>
    <property type="molecule type" value="Genomic_DNA"/>
</dbReference>
<sequence>MDNSDLAILKIIDRLPFELMDIIKSYLPISIIKKCRKIKLYELPINYNLFKDINEHFYLKKLSNDIDHNAMKQHLKVLKTQYCQKINIYNSIISVPSWFKDIKDCIKITSQIQIIEKAIDNYHSLEPILNEEYYTSIIHLKNFNIIIHLNSK</sequence>